<feature type="domain" description="HORMA" evidence="6">
    <location>
        <begin position="24"/>
        <end position="216"/>
    </location>
</feature>
<dbReference type="PANTHER" id="PTHR48225:SF7">
    <property type="entry name" value="MEIOSIS-SPECIFIC PROTEIN HOP1"/>
    <property type="match status" value="1"/>
</dbReference>
<reference evidence="7 8" key="1">
    <citation type="submission" date="2015-09" db="EMBL/GenBank/DDBJ databases">
        <title>Draft genome of the scarab beetle Oryctes borbonicus.</title>
        <authorList>
            <person name="Meyer J.M."/>
            <person name="Markov G.V."/>
            <person name="Baskaran P."/>
            <person name="Herrmann M."/>
            <person name="Sommer R.J."/>
            <person name="Roedelsperger C."/>
        </authorList>
    </citation>
    <scope>NUCLEOTIDE SEQUENCE [LARGE SCALE GENOMIC DNA]</scope>
    <source>
        <strain evidence="7">OB123</strain>
        <tissue evidence="7">Whole animal</tissue>
    </source>
</reference>
<keyword evidence="4" id="KW-0539">Nucleus</keyword>
<evidence type="ECO:0000256" key="3">
    <source>
        <dbReference type="ARBA" id="ARBA00022454"/>
    </source>
</evidence>
<dbReference type="PANTHER" id="PTHR48225">
    <property type="entry name" value="HORMA DOMAIN-CONTAINING PROTEIN 1"/>
    <property type="match status" value="1"/>
</dbReference>
<evidence type="ECO:0000256" key="2">
    <source>
        <dbReference type="ARBA" id="ARBA00004286"/>
    </source>
</evidence>
<comment type="subcellular location">
    <subcellularLocation>
        <location evidence="2">Chromosome</location>
    </subcellularLocation>
    <subcellularLocation>
        <location evidence="1">Nucleus</location>
    </subcellularLocation>
</comment>
<accession>A0A0T6AWY6</accession>
<dbReference type="GO" id="GO:0005694">
    <property type="term" value="C:chromosome"/>
    <property type="evidence" value="ECO:0007669"/>
    <property type="project" value="UniProtKB-SubCell"/>
</dbReference>
<protein>
    <recommendedName>
        <fullName evidence="6">HORMA domain-containing protein</fullName>
    </recommendedName>
</protein>
<organism evidence="7 8">
    <name type="scientific">Oryctes borbonicus</name>
    <dbReference type="NCBI Taxonomy" id="1629725"/>
    <lineage>
        <taxon>Eukaryota</taxon>
        <taxon>Metazoa</taxon>
        <taxon>Ecdysozoa</taxon>
        <taxon>Arthropoda</taxon>
        <taxon>Hexapoda</taxon>
        <taxon>Insecta</taxon>
        <taxon>Pterygota</taxon>
        <taxon>Neoptera</taxon>
        <taxon>Endopterygota</taxon>
        <taxon>Coleoptera</taxon>
        <taxon>Polyphaga</taxon>
        <taxon>Scarabaeiformia</taxon>
        <taxon>Scarabaeidae</taxon>
        <taxon>Dynastinae</taxon>
        <taxon>Oryctes</taxon>
    </lineage>
</organism>
<keyword evidence="3" id="KW-0158">Chromosome</keyword>
<comment type="caution">
    <text evidence="7">The sequence shown here is derived from an EMBL/GenBank/DDBJ whole genome shotgun (WGS) entry which is preliminary data.</text>
</comment>
<dbReference type="InterPro" id="IPR036570">
    <property type="entry name" value="HORMA_dom_sf"/>
</dbReference>
<dbReference type="PROSITE" id="PS50815">
    <property type="entry name" value="HORMA"/>
    <property type="match status" value="1"/>
</dbReference>
<dbReference type="InterPro" id="IPR011011">
    <property type="entry name" value="Znf_FYVE_PHD"/>
</dbReference>
<dbReference type="Gene3D" id="3.30.40.10">
    <property type="entry name" value="Zinc/RING finger domain, C3HC4 (zinc finger)"/>
    <property type="match status" value="1"/>
</dbReference>
<evidence type="ECO:0000256" key="1">
    <source>
        <dbReference type="ARBA" id="ARBA00004123"/>
    </source>
</evidence>
<dbReference type="Proteomes" id="UP000051574">
    <property type="component" value="Unassembled WGS sequence"/>
</dbReference>
<gene>
    <name evidence="7" type="ORF">AMK59_6461</name>
</gene>
<evidence type="ECO:0000256" key="5">
    <source>
        <dbReference type="ARBA" id="ARBA00023254"/>
    </source>
</evidence>
<dbReference type="OrthoDB" id="6747372at2759"/>
<evidence type="ECO:0000313" key="7">
    <source>
        <dbReference type="EMBL" id="KRT79660.1"/>
    </source>
</evidence>
<dbReference type="Gene3D" id="3.30.900.10">
    <property type="entry name" value="HORMA domain"/>
    <property type="match status" value="1"/>
</dbReference>
<keyword evidence="8" id="KW-1185">Reference proteome</keyword>
<dbReference type="EMBL" id="LJIG01022608">
    <property type="protein sequence ID" value="KRT79660.1"/>
    <property type="molecule type" value="Genomic_DNA"/>
</dbReference>
<evidence type="ECO:0000313" key="8">
    <source>
        <dbReference type="Proteomes" id="UP000051574"/>
    </source>
</evidence>
<dbReference type="SUPFAM" id="SSF57903">
    <property type="entry name" value="FYVE/PHD zinc finger"/>
    <property type="match status" value="1"/>
</dbReference>
<proteinExistence type="predicted"/>
<dbReference type="SUPFAM" id="SSF56019">
    <property type="entry name" value="The spindle assembly checkpoint protein mad2"/>
    <property type="match status" value="1"/>
</dbReference>
<sequence length="408" mass="47546">MPSYQIEAVKGLTAKDMKSISSYVSSIRYMRKMVPLVIYNIVYNRVDFDKELFADNVVCNIPFKTFKSKIKNHILADIFFWCKGAADAIEKKCLSELYLIFKDKNNSENPVVENYKFTFSYESKPEPTWLPKQKDVVTITKQMFESIESLGKFSKMDKEIGIVMETAFFDDTPETYVPPYFKHAVDEPLIIQLSLKDDYNTVGYLRTGYHKMKCAVRGAKIFEESAVNVTIDDDDDDVEIIEDESPEKLNEIGTEIMDVITNDEEICNEEVISHNSKDDRVELSINEYKCPCDRNSRIEYTDYVKCSSCFKYQHLVCAGCMKASSVSTSYICCYCHTDDMVSFDKMLREYEPKNWKMVCFVRLFLYHCYTFKVWPLDLLQTLETRIRKAVVKWIKTKGLLNFDSKNLL</sequence>
<dbReference type="GO" id="GO:0005634">
    <property type="term" value="C:nucleus"/>
    <property type="evidence" value="ECO:0007669"/>
    <property type="project" value="UniProtKB-SubCell"/>
</dbReference>
<dbReference type="Pfam" id="PF02301">
    <property type="entry name" value="HORMA"/>
    <property type="match status" value="1"/>
</dbReference>
<dbReference type="AlphaFoldDB" id="A0A0T6AWY6"/>
<dbReference type="InterPro" id="IPR003511">
    <property type="entry name" value="HORMA_dom"/>
</dbReference>
<dbReference type="GO" id="GO:0051321">
    <property type="term" value="P:meiotic cell cycle"/>
    <property type="evidence" value="ECO:0007669"/>
    <property type="project" value="UniProtKB-KW"/>
</dbReference>
<dbReference type="InterPro" id="IPR013083">
    <property type="entry name" value="Znf_RING/FYVE/PHD"/>
</dbReference>
<keyword evidence="5" id="KW-0469">Meiosis</keyword>
<evidence type="ECO:0000256" key="4">
    <source>
        <dbReference type="ARBA" id="ARBA00023242"/>
    </source>
</evidence>
<evidence type="ECO:0000259" key="6">
    <source>
        <dbReference type="PROSITE" id="PS50815"/>
    </source>
</evidence>
<dbReference type="InterPro" id="IPR051294">
    <property type="entry name" value="HORMA_MeioticProgression"/>
</dbReference>
<name>A0A0T6AWY6_9SCAR</name>
<feature type="non-terminal residue" evidence="7">
    <location>
        <position position="408"/>
    </location>
</feature>